<name>A0A6P4Z608_BRABE</name>
<gene>
    <name evidence="6" type="primary">LOC109475742</name>
</gene>
<keyword evidence="2" id="KW-0812">Transmembrane</keyword>
<proteinExistence type="predicted"/>
<feature type="chain" id="PRO_5027828126" evidence="3">
    <location>
        <begin position="22"/>
        <end position="337"/>
    </location>
</feature>
<sequence length="337" mass="36793">MDTLLSAVCVSILLFAVPVSGELPSWSASSEFEAPESTSADRADINTRETADAAGAWIAATNDQDQWLMRDLGDVSVITGVITKGRNYSPDWPYAGPHDQYVTSYVISYGNENGDETFYTDADGQVTVFQANDDRDTEVYNDFGDFSGRITARFVKIHPQTWHEHISMRAKIVTDATQQTTEIPTTAGPLYTTEQNESTLPGTTVSQHSSSQTTQRPTLPGTTGSQQSTRQTAHWPTLPGTTVASQQTTDQTIQRSTLPGTTVVSQHTTNQTTSLAGGETAKSIGTWYNKSLNIALVCVFCAAAIMGMGGALLHYWGNRRQRRQQVAQDPRDEEFAH</sequence>
<dbReference type="PANTHER" id="PTHR24543:SF335">
    <property type="entry name" value="EGF-LIKE REPEAT AND DISCOIDIN I-LIKE DOMAIN-CONTAINING PROTEIN 3"/>
    <property type="match status" value="1"/>
</dbReference>
<keyword evidence="2" id="KW-0472">Membrane</keyword>
<dbReference type="KEGG" id="bbel:109475742"/>
<feature type="compositionally biased region" description="Polar residues" evidence="1">
    <location>
        <begin position="239"/>
        <end position="275"/>
    </location>
</feature>
<dbReference type="Gene3D" id="2.60.120.260">
    <property type="entry name" value="Galactose-binding domain-like"/>
    <property type="match status" value="1"/>
</dbReference>
<keyword evidence="2" id="KW-1133">Transmembrane helix</keyword>
<dbReference type="PANTHER" id="PTHR24543">
    <property type="entry name" value="MULTICOPPER OXIDASE-RELATED"/>
    <property type="match status" value="1"/>
</dbReference>
<dbReference type="GeneID" id="109475742"/>
<feature type="compositionally biased region" description="Low complexity" evidence="1">
    <location>
        <begin position="203"/>
        <end position="232"/>
    </location>
</feature>
<evidence type="ECO:0000256" key="1">
    <source>
        <dbReference type="SAM" id="MobiDB-lite"/>
    </source>
</evidence>
<dbReference type="AlphaFoldDB" id="A0A6P4Z608"/>
<dbReference type="Pfam" id="PF00754">
    <property type="entry name" value="F5_F8_type_C"/>
    <property type="match status" value="1"/>
</dbReference>
<dbReference type="Proteomes" id="UP000515135">
    <property type="component" value="Unplaced"/>
</dbReference>
<evidence type="ECO:0000256" key="3">
    <source>
        <dbReference type="SAM" id="SignalP"/>
    </source>
</evidence>
<dbReference type="InterPro" id="IPR000421">
    <property type="entry name" value="FA58C"/>
</dbReference>
<reference evidence="6" key="1">
    <citation type="submission" date="2025-08" db="UniProtKB">
        <authorList>
            <consortium name="RefSeq"/>
        </authorList>
    </citation>
    <scope>IDENTIFICATION</scope>
    <source>
        <tissue evidence="6">Gonad</tissue>
    </source>
</reference>
<evidence type="ECO:0000313" key="6">
    <source>
        <dbReference type="RefSeq" id="XP_019632063.1"/>
    </source>
</evidence>
<dbReference type="SUPFAM" id="SSF49785">
    <property type="entry name" value="Galactose-binding domain-like"/>
    <property type="match status" value="1"/>
</dbReference>
<keyword evidence="5" id="KW-1185">Reference proteome</keyword>
<organism evidence="5 6">
    <name type="scientific">Branchiostoma belcheri</name>
    <name type="common">Amphioxus</name>
    <dbReference type="NCBI Taxonomy" id="7741"/>
    <lineage>
        <taxon>Eukaryota</taxon>
        <taxon>Metazoa</taxon>
        <taxon>Chordata</taxon>
        <taxon>Cephalochordata</taxon>
        <taxon>Leptocardii</taxon>
        <taxon>Amphioxiformes</taxon>
        <taxon>Branchiostomatidae</taxon>
        <taxon>Branchiostoma</taxon>
    </lineage>
</organism>
<dbReference type="PROSITE" id="PS50022">
    <property type="entry name" value="FA58C_3"/>
    <property type="match status" value="1"/>
</dbReference>
<dbReference type="InterPro" id="IPR008979">
    <property type="entry name" value="Galactose-bd-like_sf"/>
</dbReference>
<evidence type="ECO:0000259" key="4">
    <source>
        <dbReference type="PROSITE" id="PS50022"/>
    </source>
</evidence>
<feature type="compositionally biased region" description="Polar residues" evidence="1">
    <location>
        <begin position="192"/>
        <end position="202"/>
    </location>
</feature>
<accession>A0A6P4Z608</accession>
<protein>
    <submittedName>
        <fullName evidence="6">Discoidin, CUB and LCCL domain-containing protein 2-like</fullName>
    </submittedName>
</protein>
<feature type="signal peptide" evidence="3">
    <location>
        <begin position="1"/>
        <end position="21"/>
    </location>
</feature>
<feature type="transmembrane region" description="Helical" evidence="2">
    <location>
        <begin position="292"/>
        <end position="316"/>
    </location>
</feature>
<dbReference type="RefSeq" id="XP_019632063.1">
    <property type="nucleotide sequence ID" value="XM_019776504.1"/>
</dbReference>
<keyword evidence="3" id="KW-0732">Signal</keyword>
<dbReference type="SMART" id="SM00231">
    <property type="entry name" value="FA58C"/>
    <property type="match status" value="1"/>
</dbReference>
<feature type="domain" description="F5/8 type C" evidence="4">
    <location>
        <begin position="9"/>
        <end position="175"/>
    </location>
</feature>
<feature type="region of interest" description="Disordered" evidence="1">
    <location>
        <begin position="181"/>
        <end position="278"/>
    </location>
</feature>
<evidence type="ECO:0000313" key="5">
    <source>
        <dbReference type="Proteomes" id="UP000515135"/>
    </source>
</evidence>
<dbReference type="OrthoDB" id="6262482at2759"/>
<evidence type="ECO:0000256" key="2">
    <source>
        <dbReference type="SAM" id="Phobius"/>
    </source>
</evidence>